<reference evidence="1" key="1">
    <citation type="submission" date="2023-04" db="EMBL/GenBank/DDBJ databases">
        <authorList>
            <person name="Vijverberg K."/>
            <person name="Xiong W."/>
            <person name="Schranz E."/>
        </authorList>
    </citation>
    <scope>NUCLEOTIDE SEQUENCE</scope>
</reference>
<keyword evidence="2" id="KW-1185">Reference proteome</keyword>
<protein>
    <submittedName>
        <fullName evidence="1">Uncharacterized protein</fullName>
    </submittedName>
</protein>
<accession>A0AA35VF10</accession>
<gene>
    <name evidence="1" type="ORF">LSALG_LOCUS2433</name>
</gene>
<sequence>MVASSETPSVAKQTASTIMLNIKPNQNLVLDLESSKYTDSLKSMIEFLQYSLLAQALTMAESLPLIHLLKAFSTADYKIESFSERGTGSDTASKLFFTLIYGLYKGIYLDVGSIH</sequence>
<organism evidence="1 2">
    <name type="scientific">Lactuca saligna</name>
    <name type="common">Willowleaf lettuce</name>
    <dbReference type="NCBI Taxonomy" id="75948"/>
    <lineage>
        <taxon>Eukaryota</taxon>
        <taxon>Viridiplantae</taxon>
        <taxon>Streptophyta</taxon>
        <taxon>Embryophyta</taxon>
        <taxon>Tracheophyta</taxon>
        <taxon>Spermatophyta</taxon>
        <taxon>Magnoliopsida</taxon>
        <taxon>eudicotyledons</taxon>
        <taxon>Gunneridae</taxon>
        <taxon>Pentapetalae</taxon>
        <taxon>asterids</taxon>
        <taxon>campanulids</taxon>
        <taxon>Asterales</taxon>
        <taxon>Asteraceae</taxon>
        <taxon>Cichorioideae</taxon>
        <taxon>Cichorieae</taxon>
        <taxon>Lactucinae</taxon>
        <taxon>Lactuca</taxon>
    </lineage>
</organism>
<evidence type="ECO:0000313" key="2">
    <source>
        <dbReference type="Proteomes" id="UP001177003"/>
    </source>
</evidence>
<dbReference type="Proteomes" id="UP001177003">
    <property type="component" value="Chromosome 0"/>
</dbReference>
<dbReference type="AlphaFoldDB" id="A0AA35VF10"/>
<dbReference type="EMBL" id="OX465086">
    <property type="protein sequence ID" value="CAI9261652.1"/>
    <property type="molecule type" value="Genomic_DNA"/>
</dbReference>
<name>A0AA35VF10_LACSI</name>
<proteinExistence type="predicted"/>
<evidence type="ECO:0000313" key="1">
    <source>
        <dbReference type="EMBL" id="CAI9261652.1"/>
    </source>
</evidence>